<gene>
    <name evidence="1" type="ORF">E4L96_18815</name>
</gene>
<organism evidence="1 2">
    <name type="scientific">Zemynaea arenosa</name>
    <dbReference type="NCBI Taxonomy" id="2561931"/>
    <lineage>
        <taxon>Bacteria</taxon>
        <taxon>Pseudomonadati</taxon>
        <taxon>Pseudomonadota</taxon>
        <taxon>Betaproteobacteria</taxon>
        <taxon>Burkholderiales</taxon>
        <taxon>Oxalobacteraceae</taxon>
        <taxon>Telluria group</taxon>
        <taxon>Zemynaea</taxon>
    </lineage>
</organism>
<keyword evidence="2" id="KW-1185">Reference proteome</keyword>
<dbReference type="Proteomes" id="UP000298438">
    <property type="component" value="Unassembled WGS sequence"/>
</dbReference>
<sequence length="228" mass="25465">MKRAALWPPLAAALLLQIAWHTWSPRARPHIEPLPPAPPDAVARLASLGDPLAAARGLMLYLQGHDDQAAGSTGLHTLDYTRIRDWLALALDLDPRSQYPLLAASEVYAAVNDPQRVRTMLDFVHTEFARDPQRRWPWMAQAALIARHRLHDLPLARQYARAIREQAPKAPPWTRELDALFAEDADELDTARAIIGGLIASGQISDPNELRFLDAKLRALEAKNALRK</sequence>
<proteinExistence type="predicted"/>
<evidence type="ECO:0000313" key="1">
    <source>
        <dbReference type="EMBL" id="TFW14823.1"/>
    </source>
</evidence>
<reference evidence="1 2" key="1">
    <citation type="submission" date="2019-03" db="EMBL/GenBank/DDBJ databases">
        <title>Draft Genome Sequence of Massilia arenosa sp. nov., a Novel Massilia Species Isolated from a Sandy-loam Maize Soil.</title>
        <authorList>
            <person name="Raths R."/>
            <person name="Peta V."/>
            <person name="Bucking H."/>
        </authorList>
    </citation>
    <scope>NUCLEOTIDE SEQUENCE [LARGE SCALE GENOMIC DNA]</scope>
    <source>
        <strain evidence="1 2">MC02</strain>
    </source>
</reference>
<dbReference type="RefSeq" id="WP_135208750.1">
    <property type="nucleotide sequence ID" value="NZ_SPVF01000240.1"/>
</dbReference>
<accession>A0A4Y9S103</accession>
<dbReference type="OrthoDB" id="8708240at2"/>
<dbReference type="EMBL" id="SPVF01000240">
    <property type="protein sequence ID" value="TFW14823.1"/>
    <property type="molecule type" value="Genomic_DNA"/>
</dbReference>
<protein>
    <submittedName>
        <fullName evidence="1">Uncharacterized protein</fullName>
    </submittedName>
</protein>
<comment type="caution">
    <text evidence="1">The sequence shown here is derived from an EMBL/GenBank/DDBJ whole genome shotgun (WGS) entry which is preliminary data.</text>
</comment>
<evidence type="ECO:0000313" key="2">
    <source>
        <dbReference type="Proteomes" id="UP000298438"/>
    </source>
</evidence>
<name>A0A4Y9S103_9BURK</name>
<dbReference type="AlphaFoldDB" id="A0A4Y9S103"/>